<evidence type="ECO:0000256" key="1">
    <source>
        <dbReference type="ARBA" id="ARBA00005234"/>
    </source>
</evidence>
<comment type="similarity">
    <text evidence="1">Belongs to the peptidase C48 family.</text>
</comment>
<evidence type="ECO:0000256" key="4">
    <source>
        <dbReference type="ARBA" id="ARBA00022807"/>
    </source>
</evidence>
<dbReference type="InterPro" id="IPR044613">
    <property type="entry name" value="Nep1/2-like"/>
</dbReference>
<dbReference type="PROSITE" id="PS50600">
    <property type="entry name" value="ULP_PROTEASE"/>
    <property type="match status" value="1"/>
</dbReference>
<keyword evidence="4" id="KW-0788">Thiol protease</keyword>
<reference evidence="6 7" key="1">
    <citation type="submission" date="2024-08" db="EMBL/GenBank/DDBJ databases">
        <authorList>
            <person name="Cucini C."/>
            <person name="Frati F."/>
        </authorList>
    </citation>
    <scope>NUCLEOTIDE SEQUENCE [LARGE SCALE GENOMIC DNA]</scope>
</reference>
<evidence type="ECO:0000313" key="6">
    <source>
        <dbReference type="EMBL" id="CAL8074217.1"/>
    </source>
</evidence>
<dbReference type="EMBL" id="CAXLJM020000007">
    <property type="protein sequence ID" value="CAL8074217.1"/>
    <property type="molecule type" value="Genomic_DNA"/>
</dbReference>
<dbReference type="Pfam" id="PF02902">
    <property type="entry name" value="Peptidase_C48"/>
    <property type="match status" value="1"/>
</dbReference>
<protein>
    <recommendedName>
        <fullName evidence="5">Ubiquitin-like protease family profile domain-containing protein</fullName>
    </recommendedName>
</protein>
<evidence type="ECO:0000259" key="5">
    <source>
        <dbReference type="PROSITE" id="PS50600"/>
    </source>
</evidence>
<dbReference type="InterPro" id="IPR003653">
    <property type="entry name" value="Peptidase_C48_C"/>
</dbReference>
<keyword evidence="7" id="KW-1185">Reference proteome</keyword>
<evidence type="ECO:0000256" key="2">
    <source>
        <dbReference type="ARBA" id="ARBA00022670"/>
    </source>
</evidence>
<organism evidence="6 7">
    <name type="scientific">Orchesella dallaii</name>
    <dbReference type="NCBI Taxonomy" id="48710"/>
    <lineage>
        <taxon>Eukaryota</taxon>
        <taxon>Metazoa</taxon>
        <taxon>Ecdysozoa</taxon>
        <taxon>Arthropoda</taxon>
        <taxon>Hexapoda</taxon>
        <taxon>Collembola</taxon>
        <taxon>Entomobryomorpha</taxon>
        <taxon>Entomobryoidea</taxon>
        <taxon>Orchesellidae</taxon>
        <taxon>Orchesellinae</taxon>
        <taxon>Orchesella</taxon>
    </lineage>
</organism>
<dbReference type="InterPro" id="IPR038765">
    <property type="entry name" value="Papain-like_cys_pep_sf"/>
</dbReference>
<dbReference type="Gene3D" id="3.40.395.10">
    <property type="entry name" value="Adenoviral Proteinase, Chain A"/>
    <property type="match status" value="1"/>
</dbReference>
<proteinExistence type="inferred from homology"/>
<feature type="domain" description="Ubiquitin-like protease family profile" evidence="5">
    <location>
        <begin position="13"/>
        <end position="176"/>
    </location>
</feature>
<name>A0ABP1PR68_9HEXA</name>
<keyword evidence="3" id="KW-0378">Hydrolase</keyword>
<keyword evidence="2" id="KW-0645">Protease</keyword>
<accession>A0ABP1PR68</accession>
<gene>
    <name evidence="6" type="ORF">ODALV1_LOCUS2828</name>
</gene>
<comment type="caution">
    <text evidence="6">The sequence shown here is derived from an EMBL/GenBank/DDBJ whole genome shotgun (WGS) entry which is preliminary data.</text>
</comment>
<dbReference type="SUPFAM" id="SSF54001">
    <property type="entry name" value="Cysteine proteinases"/>
    <property type="match status" value="1"/>
</dbReference>
<dbReference type="PANTHER" id="PTHR46468:SF1">
    <property type="entry name" value="SENTRIN-SPECIFIC PROTEASE 8"/>
    <property type="match status" value="1"/>
</dbReference>
<evidence type="ECO:0000313" key="7">
    <source>
        <dbReference type="Proteomes" id="UP001642540"/>
    </source>
</evidence>
<evidence type="ECO:0000256" key="3">
    <source>
        <dbReference type="ARBA" id="ARBA00022801"/>
    </source>
</evidence>
<dbReference type="PANTHER" id="PTHR46468">
    <property type="entry name" value="SENTRIN-SPECIFIC PROTEASE 8"/>
    <property type="match status" value="1"/>
</dbReference>
<sequence>MSYGKIILDYGDSLIRESEVDILKTNQWLNDAVIGFYFEYLGNQAKSHDNQPKIELYGPAVTQLIKLIPTYEELKCILGEGLETIEYALFPVNDSSDTDKGSSGSHWSLLVYSRPDDKFMHFDSYGGSNEYAARLIHRKLTPLFSSTSTFHDFEGCCAQSNGRDCGLHVIMNAELIIDFIRKSSSKTSRPSLWKNGLSTATPKQADSKRQLLIELIESLSKSRK</sequence>
<dbReference type="Proteomes" id="UP001642540">
    <property type="component" value="Unassembled WGS sequence"/>
</dbReference>